<dbReference type="STRING" id="1921803.NIES593_22435"/>
<gene>
    <name evidence="3" type="ORF">NIES593_22435</name>
</gene>
<dbReference type="InterPro" id="IPR029052">
    <property type="entry name" value="Metallo-depent_PP-like"/>
</dbReference>
<keyword evidence="4" id="KW-1185">Reference proteome</keyword>
<dbReference type="Gene3D" id="3.60.21.10">
    <property type="match status" value="1"/>
</dbReference>
<reference evidence="3 4" key="1">
    <citation type="submission" date="2016-11" db="EMBL/GenBank/DDBJ databases">
        <title>Draft Genome Sequences of Nine Cyanobacterial Strains from Diverse Habitats.</title>
        <authorList>
            <person name="Zhu T."/>
            <person name="Hou S."/>
            <person name="Lu X."/>
            <person name="Hess W.R."/>
        </authorList>
    </citation>
    <scope>NUCLEOTIDE SEQUENCE [LARGE SCALE GENOMIC DNA]</scope>
    <source>
        <strain evidence="3 4">NIES-593</strain>
    </source>
</reference>
<evidence type="ECO:0000313" key="4">
    <source>
        <dbReference type="Proteomes" id="UP000186868"/>
    </source>
</evidence>
<evidence type="ECO:0000313" key="3">
    <source>
        <dbReference type="EMBL" id="OKH18141.1"/>
    </source>
</evidence>
<sequence length="370" mass="41636">MTNCITLFLCGDVMTGRGIDQILPHPSNPLLHEPYVKSAEEYVELAQEANGAIQYPVNFSDIWGDAIDEWERLAPDLRLVNLETSITTSEDYWEGKDIHYRMNPANIPCLVAAKIDCCSLANNHVLDWGYSGLAETLQSLKEAKIESAGAGQNLQAAEAPAVMEIKGKGRVIVFSFGLATSGIPFSWRASEERPGVNLLKDLSEATVCQISEQIRKIKRSRDIVVASIHWGGNWGYEIDRDQREFAHRLIEGAGVDLIHGHSSHHIKGIEVYQDKLILYGCGDFLNDYEGVSGYEAFRDDLSLMYFARIEPLTGKLVSLQMTPTQIKRLRVHRALPQDAFWLRDILNREGKRLGTQVELNPDRTLSLKWR</sequence>
<feature type="domain" description="Capsule synthesis protein CapA" evidence="2">
    <location>
        <begin position="6"/>
        <end position="288"/>
    </location>
</feature>
<dbReference type="InterPro" id="IPR052169">
    <property type="entry name" value="CW_Biosynth-Accessory"/>
</dbReference>
<proteinExistence type="inferred from homology"/>
<dbReference type="SMART" id="SM00854">
    <property type="entry name" value="PGA_cap"/>
    <property type="match status" value="1"/>
</dbReference>
<dbReference type="RefSeq" id="WP_073601702.1">
    <property type="nucleotide sequence ID" value="NZ_MRCB01000053.1"/>
</dbReference>
<dbReference type="SUPFAM" id="SSF56300">
    <property type="entry name" value="Metallo-dependent phosphatases"/>
    <property type="match status" value="1"/>
</dbReference>
<dbReference type="Pfam" id="PF09587">
    <property type="entry name" value="PGA_cap"/>
    <property type="match status" value="1"/>
</dbReference>
<dbReference type="OrthoDB" id="9810906at2"/>
<protein>
    <submittedName>
        <fullName evidence="3">Poly-gamma-glutamate biosynthesis protein</fullName>
    </submittedName>
</protein>
<dbReference type="PANTHER" id="PTHR33393:SF11">
    <property type="entry name" value="POLYGLUTAMINE SYNTHESIS ACCESSORY PROTEIN RV0574C-RELATED"/>
    <property type="match status" value="1"/>
</dbReference>
<name>A0A1U7H7H5_9CYAN</name>
<evidence type="ECO:0000256" key="1">
    <source>
        <dbReference type="ARBA" id="ARBA00005662"/>
    </source>
</evidence>
<comment type="similarity">
    <text evidence="1">Belongs to the CapA family.</text>
</comment>
<dbReference type="InterPro" id="IPR019079">
    <property type="entry name" value="Capsule_synth_CapA"/>
</dbReference>
<organism evidence="3 4">
    <name type="scientific">Hydrococcus rivularis NIES-593</name>
    <dbReference type="NCBI Taxonomy" id="1921803"/>
    <lineage>
        <taxon>Bacteria</taxon>
        <taxon>Bacillati</taxon>
        <taxon>Cyanobacteriota</taxon>
        <taxon>Cyanophyceae</taxon>
        <taxon>Pleurocapsales</taxon>
        <taxon>Hydrococcaceae</taxon>
        <taxon>Hydrococcus</taxon>
    </lineage>
</organism>
<accession>A0A1U7H7H5</accession>
<dbReference type="AlphaFoldDB" id="A0A1U7H7H5"/>
<comment type="caution">
    <text evidence="3">The sequence shown here is derived from an EMBL/GenBank/DDBJ whole genome shotgun (WGS) entry which is preliminary data.</text>
</comment>
<dbReference type="EMBL" id="MRCB01000053">
    <property type="protein sequence ID" value="OKH18141.1"/>
    <property type="molecule type" value="Genomic_DNA"/>
</dbReference>
<dbReference type="PANTHER" id="PTHR33393">
    <property type="entry name" value="POLYGLUTAMINE SYNTHESIS ACCESSORY PROTEIN RV0574C-RELATED"/>
    <property type="match status" value="1"/>
</dbReference>
<dbReference type="Proteomes" id="UP000186868">
    <property type="component" value="Unassembled WGS sequence"/>
</dbReference>
<evidence type="ECO:0000259" key="2">
    <source>
        <dbReference type="SMART" id="SM00854"/>
    </source>
</evidence>
<dbReference type="CDD" id="cd07381">
    <property type="entry name" value="MPP_CapA"/>
    <property type="match status" value="1"/>
</dbReference>